<dbReference type="InterPro" id="IPR013784">
    <property type="entry name" value="Carb-bd-like_fold"/>
</dbReference>
<proteinExistence type="predicted"/>
<keyword evidence="2" id="KW-1185">Reference proteome</keyword>
<accession>A0A562TGN4</accession>
<dbReference type="RefSeq" id="WP_145711496.1">
    <property type="nucleotide sequence ID" value="NZ_BAAAFY010000001.1"/>
</dbReference>
<dbReference type="OrthoDB" id="676304at2"/>
<dbReference type="AlphaFoldDB" id="A0A562TGN4"/>
<dbReference type="GO" id="GO:0030246">
    <property type="term" value="F:carbohydrate binding"/>
    <property type="evidence" value="ECO:0007669"/>
    <property type="project" value="InterPro"/>
</dbReference>
<gene>
    <name evidence="1" type="ORF">LX66_1581</name>
</gene>
<organism evidence="1 2">
    <name type="scientific">Chitinophaga japonensis</name>
    <name type="common">Flexibacter japonensis</name>
    <dbReference type="NCBI Taxonomy" id="104662"/>
    <lineage>
        <taxon>Bacteria</taxon>
        <taxon>Pseudomonadati</taxon>
        <taxon>Bacteroidota</taxon>
        <taxon>Chitinophagia</taxon>
        <taxon>Chitinophagales</taxon>
        <taxon>Chitinophagaceae</taxon>
        <taxon>Chitinophaga</taxon>
    </lineage>
</organism>
<protein>
    <recommendedName>
        <fullName evidence="3">Carboxypeptidase family protein</fullName>
    </recommendedName>
</protein>
<dbReference type="Proteomes" id="UP000316778">
    <property type="component" value="Unassembled WGS sequence"/>
</dbReference>
<evidence type="ECO:0000313" key="1">
    <source>
        <dbReference type="EMBL" id="TWI92196.1"/>
    </source>
</evidence>
<dbReference type="Gene3D" id="2.60.40.1120">
    <property type="entry name" value="Carboxypeptidase-like, regulatory domain"/>
    <property type="match status" value="1"/>
</dbReference>
<reference evidence="1 2" key="1">
    <citation type="journal article" date="2013" name="Stand. Genomic Sci.">
        <title>Genomic Encyclopedia of Type Strains, Phase I: The one thousand microbial genomes (KMG-I) project.</title>
        <authorList>
            <person name="Kyrpides N.C."/>
            <person name="Woyke T."/>
            <person name="Eisen J.A."/>
            <person name="Garrity G."/>
            <person name="Lilburn T.G."/>
            <person name="Beck B.J."/>
            <person name="Whitman W.B."/>
            <person name="Hugenholtz P."/>
            <person name="Klenk H.P."/>
        </authorList>
    </citation>
    <scope>NUCLEOTIDE SEQUENCE [LARGE SCALE GENOMIC DNA]</scope>
    <source>
        <strain evidence="1 2">DSM 13484</strain>
    </source>
</reference>
<dbReference type="SUPFAM" id="SSF49452">
    <property type="entry name" value="Starch-binding domain-like"/>
    <property type="match status" value="1"/>
</dbReference>
<evidence type="ECO:0000313" key="2">
    <source>
        <dbReference type="Proteomes" id="UP000316778"/>
    </source>
</evidence>
<name>A0A562TGN4_CHIJA</name>
<evidence type="ECO:0008006" key="3">
    <source>
        <dbReference type="Google" id="ProtNLM"/>
    </source>
</evidence>
<sequence length="105" mass="11184">MEKIKVSVLAFAAVIATGVFAFRGVQGSITGKVRPFDGATDVWAIQGSDTLKTVVTDGAFTFENARAGSYTVIVDAKEPFRDATLRDVKVEDGQATDLGEISLQQ</sequence>
<comment type="caution">
    <text evidence="1">The sequence shown here is derived from an EMBL/GenBank/DDBJ whole genome shotgun (WGS) entry which is preliminary data.</text>
</comment>
<dbReference type="EMBL" id="VLLG01000002">
    <property type="protein sequence ID" value="TWI92196.1"/>
    <property type="molecule type" value="Genomic_DNA"/>
</dbReference>